<evidence type="ECO:0000313" key="7">
    <source>
        <dbReference type="Proteomes" id="UP001611075"/>
    </source>
</evidence>
<dbReference type="SUPFAM" id="SSF110710">
    <property type="entry name" value="TTHA0583/YokD-like"/>
    <property type="match status" value="1"/>
</dbReference>
<feature type="region of interest" description="Disordered" evidence="5">
    <location>
        <begin position="1"/>
        <end position="27"/>
    </location>
</feature>
<evidence type="ECO:0000313" key="6">
    <source>
        <dbReference type="EMBL" id="MFI0796477.1"/>
    </source>
</evidence>
<comment type="caution">
    <text evidence="6">The sequence shown here is derived from an EMBL/GenBank/DDBJ whole genome shotgun (WGS) entry which is preliminary data.</text>
</comment>
<organism evidence="6 7">
    <name type="scientific">Micromonospora rubida</name>
    <dbReference type="NCBI Taxonomy" id="2697657"/>
    <lineage>
        <taxon>Bacteria</taxon>
        <taxon>Bacillati</taxon>
        <taxon>Actinomycetota</taxon>
        <taxon>Actinomycetes</taxon>
        <taxon>Micromonosporales</taxon>
        <taxon>Micromonosporaceae</taxon>
        <taxon>Micromonospora</taxon>
    </lineage>
</organism>
<evidence type="ECO:0000256" key="5">
    <source>
        <dbReference type="SAM" id="MobiDB-lite"/>
    </source>
</evidence>
<dbReference type="RefSeq" id="WP_396684624.1">
    <property type="nucleotide sequence ID" value="NZ_JBIRPU010000028.1"/>
</dbReference>
<comment type="catalytic activity">
    <reaction evidence="4">
        <text>a 2-deoxystreptamine antibiotic + acetyl-CoA = an N(3)-acetyl-2-deoxystreptamine antibiotic + CoA + H(+)</text>
        <dbReference type="Rhea" id="RHEA:12665"/>
        <dbReference type="ChEBI" id="CHEBI:15378"/>
        <dbReference type="ChEBI" id="CHEBI:57287"/>
        <dbReference type="ChEBI" id="CHEBI:57288"/>
        <dbReference type="ChEBI" id="CHEBI:57921"/>
        <dbReference type="ChEBI" id="CHEBI:77452"/>
        <dbReference type="EC" id="2.3.1.81"/>
    </reaction>
</comment>
<dbReference type="EMBL" id="JBIRPU010000028">
    <property type="protein sequence ID" value="MFI0796477.1"/>
    <property type="molecule type" value="Genomic_DNA"/>
</dbReference>
<evidence type="ECO:0000256" key="4">
    <source>
        <dbReference type="RuleBase" id="RU365031"/>
    </source>
</evidence>
<evidence type="ECO:0000256" key="1">
    <source>
        <dbReference type="ARBA" id="ARBA00006383"/>
    </source>
</evidence>
<reference evidence="6 7" key="1">
    <citation type="submission" date="2024-10" db="EMBL/GenBank/DDBJ databases">
        <title>The Natural Products Discovery Center: Release of the First 8490 Sequenced Strains for Exploring Actinobacteria Biosynthetic Diversity.</title>
        <authorList>
            <person name="Kalkreuter E."/>
            <person name="Kautsar S.A."/>
            <person name="Yang D."/>
            <person name="Bader C.D."/>
            <person name="Teijaro C.N."/>
            <person name="Fluegel L."/>
            <person name="Davis C.M."/>
            <person name="Simpson J.R."/>
            <person name="Lauterbach L."/>
            <person name="Steele A.D."/>
            <person name="Gui C."/>
            <person name="Meng S."/>
            <person name="Li G."/>
            <person name="Viehrig K."/>
            <person name="Ye F."/>
            <person name="Su P."/>
            <person name="Kiefer A.F."/>
            <person name="Nichols A."/>
            <person name="Cepeda A.J."/>
            <person name="Yan W."/>
            <person name="Fan B."/>
            <person name="Jiang Y."/>
            <person name="Adhikari A."/>
            <person name="Zheng C.-J."/>
            <person name="Schuster L."/>
            <person name="Cowan T.M."/>
            <person name="Smanski M.J."/>
            <person name="Chevrette M.G."/>
            <person name="De Carvalho L.P.S."/>
            <person name="Shen B."/>
        </authorList>
    </citation>
    <scope>NUCLEOTIDE SEQUENCE [LARGE SCALE GENOMIC DNA]</scope>
    <source>
        <strain evidence="6 7">NPDC021253</strain>
    </source>
</reference>
<keyword evidence="2 4" id="KW-0808">Transferase</keyword>
<keyword evidence="3 4" id="KW-0012">Acyltransferase</keyword>
<protein>
    <recommendedName>
        <fullName evidence="4">Aminoglycoside N(3)-acetyltransferase</fullName>
        <ecNumber evidence="4">2.3.1.-</ecNumber>
    </recommendedName>
</protein>
<name>A0ABW7SW00_9ACTN</name>
<proteinExistence type="inferred from homology"/>
<gene>
    <name evidence="6" type="ORF">ACH4OY_27890</name>
</gene>
<dbReference type="Proteomes" id="UP001611075">
    <property type="component" value="Unassembled WGS sequence"/>
</dbReference>
<dbReference type="PANTHER" id="PTHR11104:SF0">
    <property type="entry name" value="SPBETA PROPHAGE-DERIVED AMINOGLYCOSIDE N(3')-ACETYLTRANSFERASE-LIKE PROTEIN YOKD"/>
    <property type="match status" value="1"/>
</dbReference>
<dbReference type="InterPro" id="IPR003679">
    <property type="entry name" value="Amioglycoside_AcTrfase"/>
</dbReference>
<dbReference type="Pfam" id="PF02522">
    <property type="entry name" value="Antibiotic_NAT"/>
    <property type="match status" value="1"/>
</dbReference>
<comment type="similarity">
    <text evidence="1 4">Belongs to the antibiotic N-acetyltransferase family.</text>
</comment>
<evidence type="ECO:0000256" key="2">
    <source>
        <dbReference type="ARBA" id="ARBA00022679"/>
    </source>
</evidence>
<sequence>MTPARPLSVPDPSSVPGSSGAVGGGVVAARPHTRASLATQLHDLGVRPGGVVLVHAGLRALGFVCGGPQAVALALRDVLGPEGTLVVPTHTSENSDPAGWSNPPVPADWWPVIRAETPGFDPAVTPSRFMGTLAETVRGWPGARRSDHPHVSFAALGPAAEEVVAGHPLADMLGPGSPLGRLYELDADVLLLGVDHGCNTSLHLAEYRQAAPPRQRVGAAVRTRDGGRDWAWWEDVAVDSADFPRLGADLEATGAVRIGPVGDGTGRLMRQRAAVDFAVDWLARNRRTEEEA</sequence>
<keyword evidence="7" id="KW-1185">Reference proteome</keyword>
<dbReference type="EC" id="2.3.1.-" evidence="4"/>
<dbReference type="InterPro" id="IPR028345">
    <property type="entry name" value="Antibiotic_NAT-like"/>
</dbReference>
<keyword evidence="4" id="KW-0046">Antibiotic resistance</keyword>
<evidence type="ECO:0000256" key="3">
    <source>
        <dbReference type="ARBA" id="ARBA00023315"/>
    </source>
</evidence>
<accession>A0ABW7SW00</accession>
<dbReference type="PANTHER" id="PTHR11104">
    <property type="entry name" value="AMINOGLYCOSIDE N3-ACETYLTRANSFERASE"/>
    <property type="match status" value="1"/>
</dbReference>
<feature type="compositionally biased region" description="Low complexity" evidence="5">
    <location>
        <begin position="8"/>
        <end position="19"/>
    </location>
</feature>